<sequence>MELSENDPRPPPNPGPLAKTVLLSIFKDGTETPVRPEFSHPVQLERFHQYNNDFKDYTDCDTSTNINYYDKFQVRVSTVIQLEVVEFQAPHVENEKKDLAVQLESLLEKKAPDILTEHQQTRTLSTSSRKKLVKLSLSDLVEKHGL</sequence>
<protein>
    <submittedName>
        <fullName evidence="1">Uncharacterized protein</fullName>
    </submittedName>
</protein>
<dbReference type="EMBL" id="JAOPHQ010000859">
    <property type="protein sequence ID" value="KAK0153221.1"/>
    <property type="molecule type" value="Genomic_DNA"/>
</dbReference>
<organism evidence="1 2">
    <name type="scientific">Merluccius polli</name>
    <name type="common">Benguela hake</name>
    <name type="synonym">Merluccius cadenati</name>
    <dbReference type="NCBI Taxonomy" id="89951"/>
    <lineage>
        <taxon>Eukaryota</taxon>
        <taxon>Metazoa</taxon>
        <taxon>Chordata</taxon>
        <taxon>Craniata</taxon>
        <taxon>Vertebrata</taxon>
        <taxon>Euteleostomi</taxon>
        <taxon>Actinopterygii</taxon>
        <taxon>Neopterygii</taxon>
        <taxon>Teleostei</taxon>
        <taxon>Neoteleostei</taxon>
        <taxon>Acanthomorphata</taxon>
        <taxon>Zeiogadaria</taxon>
        <taxon>Gadariae</taxon>
        <taxon>Gadiformes</taxon>
        <taxon>Gadoidei</taxon>
        <taxon>Merlucciidae</taxon>
        <taxon>Merluccius</taxon>
    </lineage>
</organism>
<dbReference type="AlphaFoldDB" id="A0AA47N7X8"/>
<comment type="caution">
    <text evidence="1">The sequence shown here is derived from an EMBL/GenBank/DDBJ whole genome shotgun (WGS) entry which is preliminary data.</text>
</comment>
<evidence type="ECO:0000313" key="1">
    <source>
        <dbReference type="EMBL" id="KAK0153221.1"/>
    </source>
</evidence>
<name>A0AA47N7X8_MERPO</name>
<accession>A0AA47N7X8</accession>
<proteinExistence type="predicted"/>
<evidence type="ECO:0000313" key="2">
    <source>
        <dbReference type="Proteomes" id="UP001174136"/>
    </source>
</evidence>
<dbReference type="Proteomes" id="UP001174136">
    <property type="component" value="Unassembled WGS sequence"/>
</dbReference>
<gene>
    <name evidence="1" type="ORF">N1851_005093</name>
</gene>
<keyword evidence="2" id="KW-1185">Reference proteome</keyword>
<reference evidence="1" key="1">
    <citation type="journal article" date="2023" name="Front. Mar. Sci.">
        <title>A new Merluccius polli reference genome to investigate the effects of global change in West African waters.</title>
        <authorList>
            <person name="Mateo J.L."/>
            <person name="Blanco-Fernandez C."/>
            <person name="Garcia-Vazquez E."/>
            <person name="Machado-Schiaffino G."/>
        </authorList>
    </citation>
    <scope>NUCLEOTIDE SEQUENCE</scope>
    <source>
        <strain evidence="1">C29</strain>
        <tissue evidence="1">Fin</tissue>
    </source>
</reference>